<keyword evidence="2" id="KW-1185">Reference proteome</keyword>
<gene>
    <name evidence="1" type="ORF">PYW08_008018</name>
</gene>
<evidence type="ECO:0000313" key="2">
    <source>
        <dbReference type="Proteomes" id="UP001231649"/>
    </source>
</evidence>
<evidence type="ECO:0000313" key="1">
    <source>
        <dbReference type="EMBL" id="KAJ8712714.1"/>
    </source>
</evidence>
<comment type="caution">
    <text evidence="1">The sequence shown here is derived from an EMBL/GenBank/DDBJ whole genome shotgun (WGS) entry which is preliminary data.</text>
</comment>
<name>A0ACC2QA42_9NEOP</name>
<organism evidence="1 2">
    <name type="scientific">Mythimna loreyi</name>
    <dbReference type="NCBI Taxonomy" id="667449"/>
    <lineage>
        <taxon>Eukaryota</taxon>
        <taxon>Metazoa</taxon>
        <taxon>Ecdysozoa</taxon>
        <taxon>Arthropoda</taxon>
        <taxon>Hexapoda</taxon>
        <taxon>Insecta</taxon>
        <taxon>Pterygota</taxon>
        <taxon>Neoptera</taxon>
        <taxon>Endopterygota</taxon>
        <taxon>Lepidoptera</taxon>
        <taxon>Glossata</taxon>
        <taxon>Ditrysia</taxon>
        <taxon>Noctuoidea</taxon>
        <taxon>Noctuidae</taxon>
        <taxon>Noctuinae</taxon>
        <taxon>Hadenini</taxon>
        <taxon>Mythimna</taxon>
    </lineage>
</organism>
<protein>
    <submittedName>
        <fullName evidence="1">Uncharacterized protein</fullName>
    </submittedName>
</protein>
<reference evidence="1" key="1">
    <citation type="submission" date="2023-03" db="EMBL/GenBank/DDBJ databases">
        <title>Chromosome-level genomes of two armyworms, Mythimna separata and Mythimna loreyi, provide insights into the biosynthesis and reception of sex pheromones.</title>
        <authorList>
            <person name="Zhao H."/>
        </authorList>
    </citation>
    <scope>NUCLEOTIDE SEQUENCE</scope>
    <source>
        <strain evidence="1">BeijingLab</strain>
    </source>
</reference>
<dbReference type="EMBL" id="CM056797">
    <property type="protein sequence ID" value="KAJ8712714.1"/>
    <property type="molecule type" value="Genomic_DNA"/>
</dbReference>
<accession>A0ACC2QA42</accession>
<dbReference type="Proteomes" id="UP001231649">
    <property type="component" value="Chromosome 21"/>
</dbReference>
<sequence>MESIPENRYLKFPPGILQNIRKIYNLDKTERLEEAIKILEQWILKQDHIVKKDFGKAYLERTLISCKGSVEKSKKQIDTLCTMRTLLPKFFSKINVKEELAQILQIAMVIPLPLVIDDYYRVLVVKCNNKYFTTESFMQFYQYLIITLEYIKAHDYVNGFIGIYDFRDVNLFDVITKLNSVELQQYLSILIKGYGARILAIHMLTESKLVDMLVKTLRQLLSEKIGNRVHVQPTLEDLHKVVPKEALPVEFGGNERSVEILHAEFVEELSSEKHLEYVKMMHAACSDETKRHEGKFNEEYMGMPGSFRCLSVD</sequence>
<proteinExistence type="predicted"/>